<reference evidence="1" key="1">
    <citation type="submission" date="2020-05" db="EMBL/GenBank/DDBJ databases">
        <title>Phylogenomic resolution of chytrid fungi.</title>
        <authorList>
            <person name="Stajich J.E."/>
            <person name="Amses K."/>
            <person name="Simmons R."/>
            <person name="Seto K."/>
            <person name="Myers J."/>
            <person name="Bonds A."/>
            <person name="Quandt C.A."/>
            <person name="Barry K."/>
            <person name="Liu P."/>
            <person name="Grigoriev I."/>
            <person name="Longcore J.E."/>
            <person name="James T.Y."/>
        </authorList>
    </citation>
    <scope>NUCLEOTIDE SEQUENCE</scope>
    <source>
        <strain evidence="1">JEL0318</strain>
    </source>
</reference>
<accession>A0AAD5SBS4</accession>
<evidence type="ECO:0000313" key="2">
    <source>
        <dbReference type="Proteomes" id="UP001212841"/>
    </source>
</evidence>
<gene>
    <name evidence="1" type="ORF">HK097_007427</name>
</gene>
<dbReference type="Proteomes" id="UP001212841">
    <property type="component" value="Unassembled WGS sequence"/>
</dbReference>
<keyword evidence="2" id="KW-1185">Reference proteome</keyword>
<dbReference type="AlphaFoldDB" id="A0AAD5SBS4"/>
<proteinExistence type="predicted"/>
<sequence length="125" mass="13776">MSTSTPGLSQAANVALTVSQTRLLLNSLCSKTGFVNIRLSETEYEMAKSIQTEVHNAKIDFNCTALSNGNHPWLQDVVESALEYFKIPMSASGNITLFEIPLGHARHYYKRLSSSVTVNGEDYFG</sequence>
<comment type="caution">
    <text evidence="1">The sequence shown here is derived from an EMBL/GenBank/DDBJ whole genome shotgun (WGS) entry which is preliminary data.</text>
</comment>
<evidence type="ECO:0000313" key="1">
    <source>
        <dbReference type="EMBL" id="KAJ3051566.1"/>
    </source>
</evidence>
<protein>
    <submittedName>
        <fullName evidence="1">Uncharacterized protein</fullName>
    </submittedName>
</protein>
<name>A0AAD5SBS4_9FUNG</name>
<organism evidence="1 2">
    <name type="scientific">Rhizophlyctis rosea</name>
    <dbReference type="NCBI Taxonomy" id="64517"/>
    <lineage>
        <taxon>Eukaryota</taxon>
        <taxon>Fungi</taxon>
        <taxon>Fungi incertae sedis</taxon>
        <taxon>Chytridiomycota</taxon>
        <taxon>Chytridiomycota incertae sedis</taxon>
        <taxon>Chytridiomycetes</taxon>
        <taxon>Rhizophlyctidales</taxon>
        <taxon>Rhizophlyctidaceae</taxon>
        <taxon>Rhizophlyctis</taxon>
    </lineage>
</organism>
<dbReference type="EMBL" id="JADGJD010000381">
    <property type="protein sequence ID" value="KAJ3051566.1"/>
    <property type="molecule type" value="Genomic_DNA"/>
</dbReference>